<sequence length="367" mass="42171">MLLFYKSLAPLLLSYSWLSCHNKSYHKSVPFAYSHGNDYYRRNNIAKNHILAIVEPSVENISEVLNIKTPITQEHLNLCQKIVENSFSVPLPTPRTGAMGIFSQQVGPENTKDPKKIVSGCYKLFLPGIDESYVGQSINLNRRVKDHAKRTDGESTNKWIALNRDKIYVQIYVLPVGLDLRGMERVEFLSVLEQYLFYTEAPTVNKVFVATRGVLHSDKDLLKFREKRGTKTYVYHKKPEGEVLVYVFESQGMVGPIFGFGSRWVLSLKRFSSTFRDTLVFKDSHDPKIPVERIALEDLKALINNTIKFGSKKRWVPIRVTDTLATPPNVVEYPSITAAKAVLNCDDSVFIRNRNRLYKRRYKIEML</sequence>
<accession>M1GLW8</accession>
<protein>
    <recommendedName>
        <fullName evidence="3">GIY-YIG domain-containing protein</fullName>
    </recommendedName>
</protein>
<feature type="chain" id="PRO_5004014922" description="GIY-YIG domain-containing protein" evidence="1">
    <location>
        <begin position="20"/>
        <end position="367"/>
    </location>
</feature>
<name>M1GLW8_9BASI</name>
<feature type="signal peptide" evidence="1">
    <location>
        <begin position="1"/>
        <end position="19"/>
    </location>
</feature>
<dbReference type="EMBL" id="KC285586">
    <property type="protein sequence ID" value="AGE14612.1"/>
    <property type="molecule type" value="Genomic_DNA"/>
</dbReference>
<geneLocation type="mitochondrion" evidence="2"/>
<dbReference type="RefSeq" id="YP_007475398.1">
    <property type="nucleotide sequence ID" value="NC_020353.1"/>
</dbReference>
<reference evidence="2" key="1">
    <citation type="submission" date="2012-12" db="EMBL/GenBank/DDBJ databases">
        <authorList>
            <person name="Lang B.F."/>
        </authorList>
    </citation>
    <scope>NUCLEOTIDE SEQUENCE</scope>
    <source>
        <strain evidence="2">MvSl135HT1</strain>
    </source>
</reference>
<evidence type="ECO:0000313" key="2">
    <source>
        <dbReference type="EMBL" id="AGE14612.1"/>
    </source>
</evidence>
<evidence type="ECO:0008006" key="3">
    <source>
        <dbReference type="Google" id="ProtNLM"/>
    </source>
</evidence>
<keyword evidence="2" id="KW-0496">Mitochondrion</keyword>
<keyword evidence="1" id="KW-0732">Signal</keyword>
<organism evidence="2">
    <name type="scientific">Microbotryum lychnidis-dioicae</name>
    <dbReference type="NCBI Taxonomy" id="288795"/>
    <lineage>
        <taxon>Eukaryota</taxon>
        <taxon>Fungi</taxon>
        <taxon>Dikarya</taxon>
        <taxon>Basidiomycota</taxon>
        <taxon>Pucciniomycotina</taxon>
        <taxon>Microbotryomycetes</taxon>
        <taxon>Microbotryales</taxon>
        <taxon>Microbotryaceae</taxon>
        <taxon>Microbotryum</taxon>
    </lineage>
</organism>
<proteinExistence type="predicted"/>
<dbReference type="GeneID" id="14658478"/>
<evidence type="ECO:0000256" key="1">
    <source>
        <dbReference type="SAM" id="SignalP"/>
    </source>
</evidence>
<gene>
    <name evidence="2" type="primary">orf367</name>
</gene>
<dbReference type="PROSITE" id="PS51257">
    <property type="entry name" value="PROKAR_LIPOPROTEIN"/>
    <property type="match status" value="1"/>
</dbReference>
<dbReference type="AlphaFoldDB" id="M1GLW8"/>